<dbReference type="PANTHER" id="PTHR48207">
    <property type="entry name" value="SUCCINATE--HYDROXYMETHYLGLUTARATE COA-TRANSFERASE"/>
    <property type="match status" value="1"/>
</dbReference>
<gene>
    <name evidence="3" type="ORF">GGQ80_000105</name>
</gene>
<evidence type="ECO:0000256" key="2">
    <source>
        <dbReference type="SAM" id="MobiDB-lite"/>
    </source>
</evidence>
<keyword evidence="1 3" id="KW-0808">Transferase</keyword>
<reference evidence="3 4" key="1">
    <citation type="submission" date="2020-08" db="EMBL/GenBank/DDBJ databases">
        <title>Genomic Encyclopedia of Type Strains, Phase IV (KMG-IV): sequencing the most valuable type-strain genomes for metagenomic binning, comparative biology and taxonomic classification.</title>
        <authorList>
            <person name="Goeker M."/>
        </authorList>
    </citation>
    <scope>NUCLEOTIDE SEQUENCE [LARGE SCALE GENOMIC DNA]</scope>
    <source>
        <strain evidence="3 4">YC6723</strain>
    </source>
</reference>
<name>A0A840F339_9SPHN</name>
<dbReference type="Gene3D" id="3.30.1540.10">
    <property type="entry name" value="formyl-coa transferase, domain 3"/>
    <property type="match status" value="1"/>
</dbReference>
<dbReference type="InterPro" id="IPR050483">
    <property type="entry name" value="CoA-transferase_III_domain"/>
</dbReference>
<feature type="region of interest" description="Disordered" evidence="2">
    <location>
        <begin position="367"/>
        <end position="395"/>
    </location>
</feature>
<sequence>MDEGLRIDAPAAGHEPLPLDGLTVLDFSQFLAGPSCALRLADLGARVIKVERPNGGDSGRDLALAGQRFGDASALFHTINRNKESYAADLKDAGVRPRIEALIARADVLIHNFRPGIMERLGLGYEAVAALNPRIVYAGVSGYGTEGPWRDRPGQDLLLQALTGIARLSGDRDQAPTPAALPIVDMAAGTQLTQGVLALLVRRGVTGCGGRVDVSLLDAAIDLQLEPFTVFLNGGGAPERGAVRNANVYLAAPYGIYDTADGHIALAMMPVDRLGEVIGNERLAEWPANAWLGERDAIKAEIARHLVTGTTSEWLALLEAAGLWAGEVLDWPALVERPGFVAAEAIQTIGSGERVMRTTVSPIRIDGRRLRSPRPGPALGEGNGRIDAELDEDAR</sequence>
<dbReference type="InterPro" id="IPR003673">
    <property type="entry name" value="CoA-Trfase_fam_III"/>
</dbReference>
<dbReference type="GO" id="GO:0008410">
    <property type="term" value="F:CoA-transferase activity"/>
    <property type="evidence" value="ECO:0007669"/>
    <property type="project" value="TreeGrafter"/>
</dbReference>
<dbReference type="RefSeq" id="WP_183981748.1">
    <property type="nucleotide sequence ID" value="NZ_JACIEV010000001.1"/>
</dbReference>
<feature type="compositionally biased region" description="Basic and acidic residues" evidence="2">
    <location>
        <begin position="384"/>
        <end position="395"/>
    </location>
</feature>
<evidence type="ECO:0000313" key="3">
    <source>
        <dbReference type="EMBL" id="MBB4152229.1"/>
    </source>
</evidence>
<dbReference type="Pfam" id="PF02515">
    <property type="entry name" value="CoA_transf_3"/>
    <property type="match status" value="1"/>
</dbReference>
<evidence type="ECO:0000256" key="1">
    <source>
        <dbReference type="ARBA" id="ARBA00022679"/>
    </source>
</evidence>
<dbReference type="InterPro" id="IPR044855">
    <property type="entry name" value="CoA-Trfase_III_dom3_sf"/>
</dbReference>
<keyword evidence="4" id="KW-1185">Reference proteome</keyword>
<accession>A0A840F339</accession>
<protein>
    <submittedName>
        <fullName evidence="3">Crotonobetainyl-CoA:carnitine CoA-transferase CaiB-like acyl-CoA transferase</fullName>
    </submittedName>
</protein>
<dbReference type="EMBL" id="JACIEV010000001">
    <property type="protein sequence ID" value="MBB4152229.1"/>
    <property type="molecule type" value="Genomic_DNA"/>
</dbReference>
<dbReference type="Gene3D" id="3.40.50.10540">
    <property type="entry name" value="Crotonobetainyl-coa:carnitine coa-transferase, domain 1"/>
    <property type="match status" value="1"/>
</dbReference>
<dbReference type="Proteomes" id="UP000529795">
    <property type="component" value="Unassembled WGS sequence"/>
</dbReference>
<organism evidence="3 4">
    <name type="scientific">Sphingomonas jinjuensis</name>
    <dbReference type="NCBI Taxonomy" id="535907"/>
    <lineage>
        <taxon>Bacteria</taxon>
        <taxon>Pseudomonadati</taxon>
        <taxon>Pseudomonadota</taxon>
        <taxon>Alphaproteobacteria</taxon>
        <taxon>Sphingomonadales</taxon>
        <taxon>Sphingomonadaceae</taxon>
        <taxon>Sphingomonas</taxon>
    </lineage>
</organism>
<dbReference type="SUPFAM" id="SSF89796">
    <property type="entry name" value="CoA-transferase family III (CaiB/BaiF)"/>
    <property type="match status" value="1"/>
</dbReference>
<comment type="caution">
    <text evidence="3">The sequence shown here is derived from an EMBL/GenBank/DDBJ whole genome shotgun (WGS) entry which is preliminary data.</text>
</comment>
<dbReference type="PANTHER" id="PTHR48207:SF4">
    <property type="entry name" value="BLL6097 PROTEIN"/>
    <property type="match status" value="1"/>
</dbReference>
<evidence type="ECO:0000313" key="4">
    <source>
        <dbReference type="Proteomes" id="UP000529795"/>
    </source>
</evidence>
<dbReference type="InterPro" id="IPR023606">
    <property type="entry name" value="CoA-Trfase_III_dom_1_sf"/>
</dbReference>
<dbReference type="AlphaFoldDB" id="A0A840F339"/>
<proteinExistence type="predicted"/>